<accession>A0A1M5KEC0</accession>
<name>A0A1M5KEC0_9FLAO</name>
<dbReference type="RefSeq" id="WP_073175284.1">
    <property type="nucleotide sequence ID" value="NZ_FQVE01000006.1"/>
</dbReference>
<evidence type="ECO:0000313" key="2">
    <source>
        <dbReference type="EMBL" id="SHG50829.1"/>
    </source>
</evidence>
<protein>
    <submittedName>
        <fullName evidence="2">Uncharacterized protein</fullName>
    </submittedName>
</protein>
<gene>
    <name evidence="2" type="ORF">SAMN02787073_4336</name>
</gene>
<dbReference type="AlphaFoldDB" id="A0A1M5KEC0"/>
<dbReference type="EMBL" id="FQVE01000006">
    <property type="protein sequence ID" value="SHG50829.1"/>
    <property type="molecule type" value="Genomic_DNA"/>
</dbReference>
<evidence type="ECO:0000256" key="1">
    <source>
        <dbReference type="SAM" id="Coils"/>
    </source>
</evidence>
<dbReference type="Proteomes" id="UP000184108">
    <property type="component" value="Unassembled WGS sequence"/>
</dbReference>
<proteinExistence type="predicted"/>
<sequence length="226" mass="25952">MKQQKVELIPVVEISISNPKVELPEHGPHWEYCEDWENYNNTCNQILGFSKQLQSYKKGFSLYEISTISNKDLLTLIQLEIQRQQTDEEKGIEDLTCPLDGGYILIVDGQDILYPQCCSHLADIEEWENLVGDDNEDHFYSGHPSPKIIQSDSHVIFDFVNTEIQEAFSPPISFKEIQVNKSSLRMAVETAKKELQRFSNRLETVTQENKLGIEKIAEILVYGEGQ</sequence>
<feature type="coiled-coil region" evidence="1">
    <location>
        <begin position="181"/>
        <end position="208"/>
    </location>
</feature>
<organism evidence="2 3">
    <name type="scientific">Chryseobacterium vrystaatense</name>
    <dbReference type="NCBI Taxonomy" id="307480"/>
    <lineage>
        <taxon>Bacteria</taxon>
        <taxon>Pseudomonadati</taxon>
        <taxon>Bacteroidota</taxon>
        <taxon>Flavobacteriia</taxon>
        <taxon>Flavobacteriales</taxon>
        <taxon>Weeksellaceae</taxon>
        <taxon>Chryseobacterium group</taxon>
        <taxon>Chryseobacterium</taxon>
    </lineage>
</organism>
<evidence type="ECO:0000313" key="3">
    <source>
        <dbReference type="Proteomes" id="UP000184108"/>
    </source>
</evidence>
<reference evidence="3" key="1">
    <citation type="submission" date="2016-11" db="EMBL/GenBank/DDBJ databases">
        <authorList>
            <person name="Varghese N."/>
            <person name="Submissions S."/>
        </authorList>
    </citation>
    <scope>NUCLEOTIDE SEQUENCE [LARGE SCALE GENOMIC DNA]</scope>
    <source>
        <strain evidence="3">YR203</strain>
    </source>
</reference>
<keyword evidence="1" id="KW-0175">Coiled coil</keyword>